<proteinExistence type="predicted"/>
<protein>
    <submittedName>
        <fullName evidence="1 3">Uncharacterized protein</fullName>
    </submittedName>
</protein>
<reference evidence="3" key="2">
    <citation type="submission" date="2019-09" db="UniProtKB">
        <authorList>
            <consortium name="WormBaseParasite"/>
        </authorList>
    </citation>
    <scope>IDENTIFICATION</scope>
</reference>
<evidence type="ECO:0000313" key="2">
    <source>
        <dbReference type="Proteomes" id="UP000050761"/>
    </source>
</evidence>
<keyword evidence="2" id="KW-1185">Reference proteome</keyword>
<dbReference type="AlphaFoldDB" id="A0A183GAP2"/>
<dbReference type="EMBL" id="UZAH01031140">
    <property type="protein sequence ID" value="VDP14040.1"/>
    <property type="molecule type" value="Genomic_DNA"/>
</dbReference>
<sequence>MGLWRRTELMHKKCEGAPDEPYITATWLHSSEQLSAFEFTPLRAAISSSVGKRGSCALSISAFSLASGGAEVKQPSAKSRLGRSWMHENRLLCHLSETDRAQHHGYISRRTATPTVKVSMISDFGEWPRAAGFRQSSGRRIVPR</sequence>
<evidence type="ECO:0000313" key="3">
    <source>
        <dbReference type="WBParaSite" id="HPBE_0001910401-mRNA-1"/>
    </source>
</evidence>
<dbReference type="WBParaSite" id="HPBE_0001910401-mRNA-1">
    <property type="protein sequence ID" value="HPBE_0001910401-mRNA-1"/>
    <property type="gene ID" value="HPBE_0001910401"/>
</dbReference>
<evidence type="ECO:0000313" key="1">
    <source>
        <dbReference type="EMBL" id="VDP14040.1"/>
    </source>
</evidence>
<dbReference type="Proteomes" id="UP000050761">
    <property type="component" value="Unassembled WGS sequence"/>
</dbReference>
<gene>
    <name evidence="1" type="ORF">HPBE_LOCUS19103</name>
</gene>
<organism evidence="2 3">
    <name type="scientific">Heligmosomoides polygyrus</name>
    <name type="common">Parasitic roundworm</name>
    <dbReference type="NCBI Taxonomy" id="6339"/>
    <lineage>
        <taxon>Eukaryota</taxon>
        <taxon>Metazoa</taxon>
        <taxon>Ecdysozoa</taxon>
        <taxon>Nematoda</taxon>
        <taxon>Chromadorea</taxon>
        <taxon>Rhabditida</taxon>
        <taxon>Rhabditina</taxon>
        <taxon>Rhabditomorpha</taxon>
        <taxon>Strongyloidea</taxon>
        <taxon>Heligmosomidae</taxon>
        <taxon>Heligmosomoides</taxon>
    </lineage>
</organism>
<accession>A0A3P8B9P3</accession>
<accession>A0A183GAP2</accession>
<name>A0A183GAP2_HELPZ</name>
<reference evidence="1 2" key="1">
    <citation type="submission" date="2018-11" db="EMBL/GenBank/DDBJ databases">
        <authorList>
            <consortium name="Pathogen Informatics"/>
        </authorList>
    </citation>
    <scope>NUCLEOTIDE SEQUENCE [LARGE SCALE GENOMIC DNA]</scope>
</reference>